<name>A0A125W4V0_ENTFL</name>
<dbReference type="Proteomes" id="UP000004846">
    <property type="component" value="Unassembled WGS sequence"/>
</dbReference>
<reference evidence="1 2" key="1">
    <citation type="submission" date="2010-07" db="EMBL/GenBank/DDBJ databases">
        <authorList>
            <person name="Sid Ahmed O."/>
        </authorList>
    </citation>
    <scope>NUCLEOTIDE SEQUENCE [LARGE SCALE GENOMIC DNA]</scope>
    <source>
        <strain evidence="1 2">TX4248</strain>
    </source>
</reference>
<dbReference type="AlphaFoldDB" id="A0A125W4V0"/>
<dbReference type="Gene3D" id="2.40.30.200">
    <property type="match status" value="1"/>
</dbReference>
<sequence>MEFKRGQFFLNGKHSSEFNVFMRERPERLSAGRVVELRERMGNDSIAVDFEYYKNVERTITCYAKARNLQEVSFLEDEITFWLDMGNYSDFIVYFDEHYIYQAIVTSPPKFTGTRKTGILIPFEFTVSIRPFKKNRIGQYWTSNPKQLINTEKYPSEPTIQIFGSGDISFFINNQEYALKAIAGDIIIDSEKQEAYRNSGGAFEILDHKTLFKDYPILKSGENNFRWTGKVTEFKVQPNWRRKV</sequence>
<proteinExistence type="predicted"/>
<dbReference type="EMBL" id="AEBR01000073">
    <property type="protein sequence ID" value="EFM82176.1"/>
    <property type="molecule type" value="Genomic_DNA"/>
</dbReference>
<organism evidence="1 2">
    <name type="scientific">Enterococcus faecalis TX4248</name>
    <dbReference type="NCBI Taxonomy" id="749495"/>
    <lineage>
        <taxon>Bacteria</taxon>
        <taxon>Bacillati</taxon>
        <taxon>Bacillota</taxon>
        <taxon>Bacilli</taxon>
        <taxon>Lactobacillales</taxon>
        <taxon>Enterococcaceae</taxon>
        <taxon>Enterococcus</taxon>
    </lineage>
</organism>
<comment type="caution">
    <text evidence="1">The sequence shown here is derived from an EMBL/GenBank/DDBJ whole genome shotgun (WGS) entry which is preliminary data.</text>
</comment>
<evidence type="ECO:0000313" key="1">
    <source>
        <dbReference type="EMBL" id="EFM82176.1"/>
    </source>
</evidence>
<evidence type="ECO:0000313" key="2">
    <source>
        <dbReference type="Proteomes" id="UP000004846"/>
    </source>
</evidence>
<accession>A0A125W4V0</accession>
<protein>
    <submittedName>
        <fullName evidence="1">Putative phage tail component domain protein</fullName>
    </submittedName>
</protein>
<dbReference type="HOGENOM" id="CLU_091718_3_1_9"/>
<gene>
    <name evidence="1" type="ORF">HMPREF9498_02187</name>
</gene>
<dbReference type="RefSeq" id="WP_002402410.1">
    <property type="nucleotide sequence ID" value="NZ_GL454469.1"/>
</dbReference>